<reference evidence="4 5" key="1">
    <citation type="journal article" date="2020" name="Nature">
        <title>Six reference-quality genomes reveal evolution of bat adaptations.</title>
        <authorList>
            <person name="Jebb D."/>
            <person name="Huang Z."/>
            <person name="Pippel M."/>
            <person name="Hughes G.M."/>
            <person name="Lavrichenko K."/>
            <person name="Devanna P."/>
            <person name="Winkler S."/>
            <person name="Jermiin L.S."/>
            <person name="Skirmuntt E.C."/>
            <person name="Katzourakis A."/>
            <person name="Burkitt-Gray L."/>
            <person name="Ray D.A."/>
            <person name="Sullivan K.A.M."/>
            <person name="Roscito J.G."/>
            <person name="Kirilenko B.M."/>
            <person name="Davalos L.M."/>
            <person name="Corthals A.P."/>
            <person name="Power M.L."/>
            <person name="Jones G."/>
            <person name="Ransome R.D."/>
            <person name="Dechmann D.K.N."/>
            <person name="Locatelli A.G."/>
            <person name="Puechmaille S.J."/>
            <person name="Fedrigo O."/>
            <person name="Jarvis E.D."/>
            <person name="Hiller M."/>
            <person name="Vernes S.C."/>
            <person name="Myers E.W."/>
            <person name="Teeling E.C."/>
        </authorList>
    </citation>
    <scope>NUCLEOTIDE SEQUENCE [LARGE SCALE GENOMIC DNA]</scope>
    <source>
        <strain evidence="4">MRouAeg1</strain>
        <tissue evidence="4">Muscle</tissue>
    </source>
</reference>
<dbReference type="PANTHER" id="PTHR45653">
    <property type="entry name" value="DEDICATOR OF CYTOKINESIS"/>
    <property type="match status" value="1"/>
</dbReference>
<evidence type="ECO:0000256" key="2">
    <source>
        <dbReference type="SAM" id="MobiDB-lite"/>
    </source>
</evidence>
<dbReference type="Pfam" id="PF23554">
    <property type="entry name" value="TPR_DOCK"/>
    <property type="match status" value="1"/>
</dbReference>
<protein>
    <submittedName>
        <fullName evidence="4">Dedicator of cytokinesis 4</fullName>
    </submittedName>
</protein>
<dbReference type="Pfam" id="PF14429">
    <property type="entry name" value="DOCK-C2"/>
    <property type="match status" value="1"/>
</dbReference>
<dbReference type="AlphaFoldDB" id="A0A7J8D506"/>
<dbReference type="GO" id="GO:0005085">
    <property type="term" value="F:guanyl-nucleotide exchange factor activity"/>
    <property type="evidence" value="ECO:0007669"/>
    <property type="project" value="InterPro"/>
</dbReference>
<gene>
    <name evidence="4" type="ORF">HJG63_004056</name>
</gene>
<evidence type="ECO:0000256" key="1">
    <source>
        <dbReference type="PROSITE-ProRule" id="PRU00983"/>
    </source>
</evidence>
<comment type="caution">
    <text evidence="4">The sequence shown here is derived from an EMBL/GenBank/DDBJ whole genome shotgun (WGS) entry which is preliminary data.</text>
</comment>
<accession>A0A7J8D506</accession>
<proteinExistence type="inferred from homology"/>
<dbReference type="EMBL" id="JACASE010000013">
    <property type="protein sequence ID" value="KAF6418241.1"/>
    <property type="molecule type" value="Genomic_DNA"/>
</dbReference>
<evidence type="ECO:0000313" key="5">
    <source>
        <dbReference type="Proteomes" id="UP000593571"/>
    </source>
</evidence>
<dbReference type="Proteomes" id="UP000593571">
    <property type="component" value="Unassembled WGS sequence"/>
</dbReference>
<dbReference type="InterPro" id="IPR027007">
    <property type="entry name" value="C2_DOCK-type_domain"/>
</dbReference>
<feature type="region of interest" description="Disordered" evidence="2">
    <location>
        <begin position="327"/>
        <end position="347"/>
    </location>
</feature>
<keyword evidence="5" id="KW-1185">Reference proteome</keyword>
<dbReference type="Gene3D" id="2.60.40.150">
    <property type="entry name" value="C2 domain"/>
    <property type="match status" value="1"/>
</dbReference>
<sequence length="425" mass="48309">MQEDGRTLPDGTHELIVHKCEENTNLQDPARYLSLPFSKGVLLGSNSQATKATKESFWITSFLCSTKLTQNGDMLDLLKWRTHPDKITGCLSKLKEIDGSEIVKFLQDTLDTLFGILDENSQKYGSKVFDSLVHIINLLQDSKFHHFKPVMDTYIESHFAGALAYRDLIKVLKWYVDRITEVERQEHIQEVLKAQEYIFKYIVQSRRLFSLATGGQNEEEFRRCIQELLLSVRFFLSQESKGSGALSQSQAAFLSSFPAVYSELLKLFDVREVASVVQDTLGSLPAIMHVDDALHEVKLQCISKTVESQLYTNPGGRRVPASGLQQRLQEGGWNPPSPKPRVVDGRKKLSRSPVQRQGYQNFISRENGNPDDGIMTSDHNQLWGRTCLLVTDFISFLCSTELSVFFQRCLKGPDWILVFLLNVFC</sequence>
<organism evidence="4 5">
    <name type="scientific">Rousettus aegyptiacus</name>
    <name type="common">Egyptian fruit bat</name>
    <name type="synonym">Pteropus aegyptiacus</name>
    <dbReference type="NCBI Taxonomy" id="9407"/>
    <lineage>
        <taxon>Eukaryota</taxon>
        <taxon>Metazoa</taxon>
        <taxon>Chordata</taxon>
        <taxon>Craniata</taxon>
        <taxon>Vertebrata</taxon>
        <taxon>Euteleostomi</taxon>
        <taxon>Mammalia</taxon>
        <taxon>Eutheria</taxon>
        <taxon>Laurasiatheria</taxon>
        <taxon>Chiroptera</taxon>
        <taxon>Yinpterochiroptera</taxon>
        <taxon>Pteropodoidea</taxon>
        <taxon>Pteropodidae</taxon>
        <taxon>Rousettinae</taxon>
        <taxon>Rousettus</taxon>
    </lineage>
</organism>
<dbReference type="PROSITE" id="PS51650">
    <property type="entry name" value="C2_DOCK"/>
    <property type="match status" value="1"/>
</dbReference>
<dbReference type="InterPro" id="IPR026791">
    <property type="entry name" value="DOCK"/>
</dbReference>
<comment type="similarity">
    <text evidence="1">Belongs to the DOCK family.</text>
</comment>
<name>A0A7J8D506_ROUAE</name>
<evidence type="ECO:0000313" key="4">
    <source>
        <dbReference type="EMBL" id="KAF6418241.1"/>
    </source>
</evidence>
<dbReference type="GO" id="GO:0007264">
    <property type="term" value="P:small GTPase-mediated signal transduction"/>
    <property type="evidence" value="ECO:0007669"/>
    <property type="project" value="InterPro"/>
</dbReference>
<dbReference type="GO" id="GO:0060326">
    <property type="term" value="P:cell chemotaxis"/>
    <property type="evidence" value="ECO:0007669"/>
    <property type="project" value="TreeGrafter"/>
</dbReference>
<evidence type="ECO:0000259" key="3">
    <source>
        <dbReference type="PROSITE" id="PS51650"/>
    </source>
</evidence>
<dbReference type="InterPro" id="IPR056372">
    <property type="entry name" value="TPR_DOCK"/>
</dbReference>
<dbReference type="GO" id="GO:0031267">
    <property type="term" value="F:small GTPase binding"/>
    <property type="evidence" value="ECO:0007669"/>
    <property type="project" value="TreeGrafter"/>
</dbReference>
<dbReference type="GO" id="GO:0005886">
    <property type="term" value="C:plasma membrane"/>
    <property type="evidence" value="ECO:0007669"/>
    <property type="project" value="TreeGrafter"/>
</dbReference>
<dbReference type="PANTHER" id="PTHR45653:SF7">
    <property type="entry name" value="DEDICATOR OF CYTOKINESIS PROTEIN 4"/>
    <property type="match status" value="1"/>
</dbReference>
<dbReference type="GO" id="GO:0005737">
    <property type="term" value="C:cytoplasm"/>
    <property type="evidence" value="ECO:0007669"/>
    <property type="project" value="TreeGrafter"/>
</dbReference>
<dbReference type="InterPro" id="IPR035892">
    <property type="entry name" value="C2_domain_sf"/>
</dbReference>
<feature type="domain" description="C2 DOCK-type" evidence="3">
    <location>
        <begin position="1"/>
        <end position="64"/>
    </location>
</feature>